<feature type="transmembrane region" description="Helical" evidence="1">
    <location>
        <begin position="144"/>
        <end position="164"/>
    </location>
</feature>
<proteinExistence type="predicted"/>
<evidence type="ECO:0000256" key="1">
    <source>
        <dbReference type="SAM" id="Phobius"/>
    </source>
</evidence>
<reference evidence="2 3" key="1">
    <citation type="submission" date="2018-08" db="EMBL/GenBank/DDBJ databases">
        <title>Isolation, diversity and antifungal activity of Actinobacteria from cow dung.</title>
        <authorList>
            <person name="Ling L."/>
        </authorList>
    </citation>
    <scope>NUCLEOTIDE SEQUENCE [LARGE SCALE GENOMIC DNA]</scope>
    <source>
        <strain evidence="2 3">NEAU-LLE</strain>
    </source>
</reference>
<name>A0A371NNY9_9MICO</name>
<comment type="caution">
    <text evidence="2">The sequence shown here is derived from an EMBL/GenBank/DDBJ whole genome shotgun (WGS) entry which is preliminary data.</text>
</comment>
<evidence type="ECO:0000313" key="3">
    <source>
        <dbReference type="Proteomes" id="UP000262172"/>
    </source>
</evidence>
<accession>A0A371NNY9</accession>
<feature type="transmembrane region" description="Helical" evidence="1">
    <location>
        <begin position="176"/>
        <end position="197"/>
    </location>
</feature>
<dbReference type="Proteomes" id="UP000262172">
    <property type="component" value="Unassembled WGS sequence"/>
</dbReference>
<keyword evidence="1" id="KW-0472">Membrane</keyword>
<feature type="transmembrane region" description="Helical" evidence="1">
    <location>
        <begin position="16"/>
        <end position="34"/>
    </location>
</feature>
<keyword evidence="1" id="KW-1133">Transmembrane helix</keyword>
<keyword evidence="3" id="KW-1185">Reference proteome</keyword>
<sequence>MSDQDAAKDARAQRRTWVIGGLLLVLAALVGFVARFERAWMHPAQNVLWAFGVLVLVIGLGRAGSITGRRPLATTTVLLQLAVANPLTAAFVSSLVPQIPDNLYEQEDAQIAVTFPYLGLVLVLTVATVILIGLAGAVPRPWNWAPAGVLAIAAISSFASLRFVTADGAARVAGRILFELPGVGVLFLGVLAIVLGARATRHPASSQPAEDSAVGG</sequence>
<organism evidence="2 3">
    <name type="scientific">Microbacterium bovistercoris</name>
    <dbReference type="NCBI Taxonomy" id="2293570"/>
    <lineage>
        <taxon>Bacteria</taxon>
        <taxon>Bacillati</taxon>
        <taxon>Actinomycetota</taxon>
        <taxon>Actinomycetes</taxon>
        <taxon>Micrococcales</taxon>
        <taxon>Microbacteriaceae</taxon>
        <taxon>Microbacterium</taxon>
    </lineage>
</organism>
<feature type="transmembrane region" description="Helical" evidence="1">
    <location>
        <begin position="77"/>
        <end position="96"/>
    </location>
</feature>
<dbReference type="RefSeq" id="WP_147303317.1">
    <property type="nucleotide sequence ID" value="NZ_QUAB01000048.1"/>
</dbReference>
<dbReference type="EMBL" id="QUAB01000048">
    <property type="protein sequence ID" value="REJ03903.1"/>
    <property type="molecule type" value="Genomic_DNA"/>
</dbReference>
<dbReference type="OrthoDB" id="5114831at2"/>
<gene>
    <name evidence="2" type="ORF">DY023_16405</name>
</gene>
<keyword evidence="1" id="KW-0812">Transmembrane</keyword>
<feature type="transmembrane region" description="Helical" evidence="1">
    <location>
        <begin position="117"/>
        <end position="138"/>
    </location>
</feature>
<protein>
    <submittedName>
        <fullName evidence="2">Uncharacterized protein</fullName>
    </submittedName>
</protein>
<dbReference type="AlphaFoldDB" id="A0A371NNY9"/>
<feature type="transmembrane region" description="Helical" evidence="1">
    <location>
        <begin position="46"/>
        <end position="65"/>
    </location>
</feature>
<evidence type="ECO:0000313" key="2">
    <source>
        <dbReference type="EMBL" id="REJ03903.1"/>
    </source>
</evidence>